<proteinExistence type="predicted"/>
<sequence length="348" mass="37382">MIKNIEMGFRIMFGAAVLLIADMAYGQTTVDLTARITPPATAGVVIRWFTDAGHTNPVADPTQVVSTSTPTNYWAFFYDTAGDCYSSGAKVTLMDAACPVTTVNLKALPGGDAPNLVWHSAPVPVTGDTEVPDPTAAGPGTYWAFFFDAAQDCYSPASSPVIVQGECSLPVSLLYFDAVAEGTGALLKWATASEENSKGFEVQRSADAKHWRNLGFVEAKSVNGVSVRELKYSFTDAAPPSRQNYYRLKMIDLDGTFAYSNIAVVRNNESIVYTFPNPTSGLIRLTQAGLVNAGKIELINMEGKVVYKANGMTAEGINVKGLVAKGVYLLKVYQSDGIQSSYKVMLTD</sequence>
<evidence type="ECO:0000313" key="2">
    <source>
        <dbReference type="EMBL" id="GAA4439595.1"/>
    </source>
</evidence>
<reference evidence="3" key="1">
    <citation type="journal article" date="2019" name="Int. J. Syst. Evol. Microbiol.">
        <title>The Global Catalogue of Microorganisms (GCM) 10K type strain sequencing project: providing services to taxonomists for standard genome sequencing and annotation.</title>
        <authorList>
            <consortium name="The Broad Institute Genomics Platform"/>
            <consortium name="The Broad Institute Genome Sequencing Center for Infectious Disease"/>
            <person name="Wu L."/>
            <person name="Ma J."/>
        </authorList>
    </citation>
    <scope>NUCLEOTIDE SEQUENCE [LARGE SCALE GENOMIC DNA]</scope>
    <source>
        <strain evidence="3">JCM 31920</strain>
    </source>
</reference>
<dbReference type="NCBIfam" id="TIGR04183">
    <property type="entry name" value="Por_Secre_tail"/>
    <property type="match status" value="1"/>
</dbReference>
<dbReference type="Pfam" id="PF18962">
    <property type="entry name" value="Por_Secre_tail"/>
    <property type="match status" value="1"/>
</dbReference>
<evidence type="ECO:0000259" key="1">
    <source>
        <dbReference type="Pfam" id="PF18962"/>
    </source>
</evidence>
<dbReference type="Gene3D" id="2.60.40.10">
    <property type="entry name" value="Immunoglobulins"/>
    <property type="match status" value="1"/>
</dbReference>
<protein>
    <recommendedName>
        <fullName evidence="1">Secretion system C-terminal sorting domain-containing protein</fullName>
    </recommendedName>
</protein>
<name>A0ABP8LXI7_9BACT</name>
<feature type="domain" description="Secretion system C-terminal sorting" evidence="1">
    <location>
        <begin position="275"/>
        <end position="340"/>
    </location>
</feature>
<comment type="caution">
    <text evidence="2">The sequence shown here is derived from an EMBL/GenBank/DDBJ whole genome shotgun (WGS) entry which is preliminary data.</text>
</comment>
<keyword evidence="3" id="KW-1185">Reference proteome</keyword>
<dbReference type="EMBL" id="BAABEY010000021">
    <property type="protein sequence ID" value="GAA4439595.1"/>
    <property type="molecule type" value="Genomic_DNA"/>
</dbReference>
<dbReference type="Proteomes" id="UP001501508">
    <property type="component" value="Unassembled WGS sequence"/>
</dbReference>
<dbReference type="InterPro" id="IPR013783">
    <property type="entry name" value="Ig-like_fold"/>
</dbReference>
<accession>A0ABP8LXI7</accession>
<gene>
    <name evidence="2" type="ORF">GCM10023091_22030</name>
</gene>
<evidence type="ECO:0000313" key="3">
    <source>
        <dbReference type="Proteomes" id="UP001501508"/>
    </source>
</evidence>
<organism evidence="2 3">
    <name type="scientific">Ravibacter arvi</name>
    <dbReference type="NCBI Taxonomy" id="2051041"/>
    <lineage>
        <taxon>Bacteria</taxon>
        <taxon>Pseudomonadati</taxon>
        <taxon>Bacteroidota</taxon>
        <taxon>Cytophagia</taxon>
        <taxon>Cytophagales</taxon>
        <taxon>Spirosomataceae</taxon>
        <taxon>Ravibacter</taxon>
    </lineage>
</organism>
<dbReference type="InterPro" id="IPR026444">
    <property type="entry name" value="Secre_tail"/>
</dbReference>